<dbReference type="PANTHER" id="PTHR36167">
    <property type="entry name" value="C2H2 FINGER DOMAIN TRANSCRIPTION FACTOR (EUROFUNG)-RELATED"/>
    <property type="match status" value="1"/>
</dbReference>
<dbReference type="Proteomes" id="UP000754883">
    <property type="component" value="Unassembled WGS sequence"/>
</dbReference>
<feature type="compositionally biased region" description="Low complexity" evidence="1">
    <location>
        <begin position="184"/>
        <end position="196"/>
    </location>
</feature>
<comment type="caution">
    <text evidence="2">The sequence shown here is derived from an EMBL/GenBank/DDBJ whole genome shotgun (WGS) entry which is preliminary data.</text>
</comment>
<organism evidence="2 3">
    <name type="scientific">Clonostachys byssicola</name>
    <dbReference type="NCBI Taxonomy" id="160290"/>
    <lineage>
        <taxon>Eukaryota</taxon>
        <taxon>Fungi</taxon>
        <taxon>Dikarya</taxon>
        <taxon>Ascomycota</taxon>
        <taxon>Pezizomycotina</taxon>
        <taxon>Sordariomycetes</taxon>
        <taxon>Hypocreomycetidae</taxon>
        <taxon>Hypocreales</taxon>
        <taxon>Bionectriaceae</taxon>
        <taxon>Clonostachys</taxon>
    </lineage>
</organism>
<reference evidence="3" key="1">
    <citation type="submission" date="2019-06" db="EMBL/GenBank/DDBJ databases">
        <authorList>
            <person name="Broberg M."/>
        </authorList>
    </citation>
    <scope>NUCLEOTIDE SEQUENCE [LARGE SCALE GENOMIC DNA]</scope>
</reference>
<dbReference type="EMBL" id="CABFNO020001454">
    <property type="protein sequence ID" value="CAG9988742.1"/>
    <property type="molecule type" value="Genomic_DNA"/>
</dbReference>
<sequence length="441" mass="48099">MAEIISVALLTGQLFPILIDVCETLTSGSREIKIIARNVESLSVLLQELVEVLDKGDAAYPPGIRQCAQQVSEDCNDTCTELKGLILKMEKKRSTKVIRKRKLNDLQMQLELQKSTLLAIISMASLTRKVLDIGITSDPPNGDNESVEQKRADVSASLAKALRCDKMRLLQESFEERVDRSGTASPASDSSEPSDPGDIGTSLLAPSQNNLTPLDKNRSLTRYVSPSPSQASLISQGSDYHMEQHHQRYSPSHSGEANKVLLNLLSYWAALQELCDSSQQGALREGGKGSSSREIAQLYRRDLAMTHEMHHRLGDVAARGSPPDRFSSIDAKALQQSVPRTRTNNALSQPLSGSGGFRFSVSAPDNEPQGAGYYDGTQEGLLCSSTINGALRPLPTPAQPHAIQNNPPDYQNKPLSPITASKTRNVITKLDIIIQHLTVVR</sequence>
<gene>
    <name evidence="2" type="ORF">CBYS24578_00014154</name>
</gene>
<feature type="compositionally biased region" description="Polar residues" evidence="1">
    <location>
        <begin position="220"/>
        <end position="238"/>
    </location>
</feature>
<dbReference type="InterPro" id="IPR039327">
    <property type="entry name" value="CON7-like"/>
</dbReference>
<protein>
    <recommendedName>
        <fullName evidence="4">Fungal N-terminal domain-containing protein</fullName>
    </recommendedName>
</protein>
<evidence type="ECO:0000313" key="2">
    <source>
        <dbReference type="EMBL" id="CAG9988742.1"/>
    </source>
</evidence>
<dbReference type="OrthoDB" id="10427467at2759"/>
<evidence type="ECO:0008006" key="4">
    <source>
        <dbReference type="Google" id="ProtNLM"/>
    </source>
</evidence>
<evidence type="ECO:0000256" key="1">
    <source>
        <dbReference type="SAM" id="MobiDB-lite"/>
    </source>
</evidence>
<evidence type="ECO:0000313" key="3">
    <source>
        <dbReference type="Proteomes" id="UP000754883"/>
    </source>
</evidence>
<dbReference type="AlphaFoldDB" id="A0A9N9UDZ3"/>
<reference evidence="2 3" key="2">
    <citation type="submission" date="2021-10" db="EMBL/GenBank/DDBJ databases">
        <authorList>
            <person name="Piombo E."/>
        </authorList>
    </citation>
    <scope>NUCLEOTIDE SEQUENCE [LARGE SCALE GENOMIC DNA]</scope>
</reference>
<dbReference type="PANTHER" id="PTHR36167:SF3">
    <property type="entry name" value="C2H2 FINGER DOMAIN TRANSCRIPTION FACTOR (EUROFUNG)-RELATED"/>
    <property type="match status" value="1"/>
</dbReference>
<name>A0A9N9UDZ3_9HYPO</name>
<keyword evidence="3" id="KW-1185">Reference proteome</keyword>
<proteinExistence type="predicted"/>
<feature type="region of interest" description="Disordered" evidence="1">
    <location>
        <begin position="175"/>
        <end position="254"/>
    </location>
</feature>
<dbReference type="GO" id="GO:0006355">
    <property type="term" value="P:regulation of DNA-templated transcription"/>
    <property type="evidence" value="ECO:0007669"/>
    <property type="project" value="InterPro"/>
</dbReference>
<accession>A0A9N9UDZ3</accession>
<feature type="region of interest" description="Disordered" evidence="1">
    <location>
        <begin position="392"/>
        <end position="414"/>
    </location>
</feature>